<dbReference type="EMBL" id="SDMP01000011">
    <property type="protein sequence ID" value="RYR30543.1"/>
    <property type="molecule type" value="Genomic_DNA"/>
</dbReference>
<organism evidence="1 2">
    <name type="scientific">Arachis hypogaea</name>
    <name type="common">Peanut</name>
    <dbReference type="NCBI Taxonomy" id="3818"/>
    <lineage>
        <taxon>Eukaryota</taxon>
        <taxon>Viridiplantae</taxon>
        <taxon>Streptophyta</taxon>
        <taxon>Embryophyta</taxon>
        <taxon>Tracheophyta</taxon>
        <taxon>Spermatophyta</taxon>
        <taxon>Magnoliopsida</taxon>
        <taxon>eudicotyledons</taxon>
        <taxon>Gunneridae</taxon>
        <taxon>Pentapetalae</taxon>
        <taxon>rosids</taxon>
        <taxon>fabids</taxon>
        <taxon>Fabales</taxon>
        <taxon>Fabaceae</taxon>
        <taxon>Papilionoideae</taxon>
        <taxon>50 kb inversion clade</taxon>
        <taxon>dalbergioids sensu lato</taxon>
        <taxon>Dalbergieae</taxon>
        <taxon>Pterocarpus clade</taxon>
        <taxon>Arachis</taxon>
    </lineage>
</organism>
<name>A0A445AVX7_ARAHY</name>
<comment type="caution">
    <text evidence="1">The sequence shown here is derived from an EMBL/GenBank/DDBJ whole genome shotgun (WGS) entry which is preliminary data.</text>
</comment>
<dbReference type="Proteomes" id="UP000289738">
    <property type="component" value="Chromosome B01"/>
</dbReference>
<evidence type="ECO:0000313" key="1">
    <source>
        <dbReference type="EMBL" id="RYR30543.1"/>
    </source>
</evidence>
<gene>
    <name evidence="1" type="ORF">Ahy_B01g055290</name>
</gene>
<dbReference type="AlphaFoldDB" id="A0A445AVX7"/>
<proteinExistence type="predicted"/>
<keyword evidence="2" id="KW-1185">Reference proteome</keyword>
<protein>
    <submittedName>
        <fullName evidence="1">Uncharacterized protein</fullName>
    </submittedName>
</protein>
<evidence type="ECO:0000313" key="2">
    <source>
        <dbReference type="Proteomes" id="UP000289738"/>
    </source>
</evidence>
<accession>A0A445AVX7</accession>
<sequence>MEVAVVRSLAFNDEKTFSVPSFVEAMVVDSLLAVAAAAKSLAYLLIASGSLLKDVNNPVSPMDGRTIELGLTCYNEKHIPDSTVLFPFTPNPKVPRSEDEGSL</sequence>
<reference evidence="1 2" key="1">
    <citation type="submission" date="2019-01" db="EMBL/GenBank/DDBJ databases">
        <title>Sequencing of cultivated peanut Arachis hypogaea provides insights into genome evolution and oil improvement.</title>
        <authorList>
            <person name="Chen X."/>
        </authorList>
    </citation>
    <scope>NUCLEOTIDE SEQUENCE [LARGE SCALE GENOMIC DNA]</scope>
    <source>
        <strain evidence="2">cv. Fuhuasheng</strain>
        <tissue evidence="1">Leaves</tissue>
    </source>
</reference>